<organism evidence="1 2">
    <name type="scientific">Meloidogyne enterolobii</name>
    <name type="common">Root-knot nematode worm</name>
    <name type="synonym">Meloidogyne mayaguensis</name>
    <dbReference type="NCBI Taxonomy" id="390850"/>
    <lineage>
        <taxon>Eukaryota</taxon>
        <taxon>Metazoa</taxon>
        <taxon>Ecdysozoa</taxon>
        <taxon>Nematoda</taxon>
        <taxon>Chromadorea</taxon>
        <taxon>Rhabditida</taxon>
        <taxon>Tylenchina</taxon>
        <taxon>Tylenchomorpha</taxon>
        <taxon>Tylenchoidea</taxon>
        <taxon>Meloidogynidae</taxon>
        <taxon>Meloidogyninae</taxon>
        <taxon>Meloidogyne</taxon>
    </lineage>
</organism>
<gene>
    <name evidence="1" type="ORF">MENTE1834_LOCUS19065</name>
</gene>
<name>A0ACB0Z0Q9_MELEN</name>
<reference evidence="1" key="1">
    <citation type="submission" date="2023-11" db="EMBL/GenBank/DDBJ databases">
        <authorList>
            <person name="Poullet M."/>
        </authorList>
    </citation>
    <scope>NUCLEOTIDE SEQUENCE</scope>
    <source>
        <strain evidence="1">E1834</strain>
    </source>
</reference>
<accession>A0ACB0Z0Q9</accession>
<evidence type="ECO:0000313" key="1">
    <source>
        <dbReference type="EMBL" id="CAK5072015.1"/>
    </source>
</evidence>
<dbReference type="EMBL" id="CAVMJV010000022">
    <property type="protein sequence ID" value="CAK5072015.1"/>
    <property type="molecule type" value="Genomic_DNA"/>
</dbReference>
<evidence type="ECO:0000313" key="2">
    <source>
        <dbReference type="Proteomes" id="UP001497535"/>
    </source>
</evidence>
<proteinExistence type="predicted"/>
<protein>
    <submittedName>
        <fullName evidence="1">Uncharacterized protein</fullName>
    </submittedName>
</protein>
<dbReference type="Proteomes" id="UP001497535">
    <property type="component" value="Unassembled WGS sequence"/>
</dbReference>
<keyword evidence="2" id="KW-1185">Reference proteome</keyword>
<comment type="caution">
    <text evidence="1">The sequence shown here is derived from an EMBL/GenBank/DDBJ whole genome shotgun (WGS) entry which is preliminary data.</text>
</comment>
<sequence>MAVRKFLSKQKKLYINRVAVQRNIPRLSKKCQNPLFFLSWGGGGKKIIIAQRIKLIPSSLSFVNVYFFFFLVFVKICFISGPLLIIIVPRKIFIIITLIIVIFPSLIISLWQPLAFIIIWVIFIIFIPIVRAKIWFNLFIIPVFILIPIYFPNLIDFCLGFLHLYFIPSFSSISFNSTI</sequence>